<accession>A0A1F4UV01</accession>
<dbReference type="AlphaFoldDB" id="A0A1F4UV01"/>
<dbReference type="Gene3D" id="3.10.450.620">
    <property type="entry name" value="JHP933, nucleotidyltransferase-like core domain"/>
    <property type="match status" value="1"/>
</dbReference>
<organism evidence="1 2">
    <name type="scientific">candidate division WWE3 bacterium RBG_16_37_10</name>
    <dbReference type="NCBI Taxonomy" id="1802610"/>
    <lineage>
        <taxon>Bacteria</taxon>
        <taxon>Katanobacteria</taxon>
    </lineage>
</organism>
<comment type="caution">
    <text evidence="1">The sequence shown here is derived from an EMBL/GenBank/DDBJ whole genome shotgun (WGS) entry which is preliminary data.</text>
</comment>
<dbReference type="InterPro" id="IPR014942">
    <property type="entry name" value="AbiEii"/>
</dbReference>
<dbReference type="Proteomes" id="UP000177371">
    <property type="component" value="Unassembled WGS sequence"/>
</dbReference>
<protein>
    <recommendedName>
        <fullName evidence="3">Nucleotidyl transferase AbiEii/AbiGii toxin family protein</fullName>
    </recommendedName>
</protein>
<evidence type="ECO:0000313" key="1">
    <source>
        <dbReference type="EMBL" id="OGC48752.1"/>
    </source>
</evidence>
<dbReference type="Pfam" id="PF08843">
    <property type="entry name" value="AbiEii"/>
    <property type="match status" value="1"/>
</dbReference>
<sequence>MIPTLLDKQTLQLINRKYLKYSPVAAEKDYFLAIALKVLEQSALYTKLVFKGGTAIHHCYLEQSRFSEDLDFTSLDKDLKSNDVTAIFDSFPFFEIKKLYTSKATIKIERLKYSGVLEQPNSLKFEIDFIQNVILPPKQMKYNNVWGVDVTVNVMDIREVYAEKLRAMSDRARYRDFYDFYLISQKYQLDFDKTIELVKQKEIRKSISKESILHNWKTVSETKSDEIELIYYQKDVFNNESGIEHFHNSLNFSRIDI</sequence>
<proteinExistence type="predicted"/>
<gene>
    <name evidence="1" type="ORF">A2W32_01240</name>
</gene>
<evidence type="ECO:0008006" key="3">
    <source>
        <dbReference type="Google" id="ProtNLM"/>
    </source>
</evidence>
<evidence type="ECO:0000313" key="2">
    <source>
        <dbReference type="Proteomes" id="UP000177371"/>
    </source>
</evidence>
<reference evidence="1 2" key="1">
    <citation type="journal article" date="2016" name="Nat. Commun.">
        <title>Thousands of microbial genomes shed light on interconnected biogeochemical processes in an aquifer system.</title>
        <authorList>
            <person name="Anantharaman K."/>
            <person name="Brown C.T."/>
            <person name="Hug L.A."/>
            <person name="Sharon I."/>
            <person name="Castelle C.J."/>
            <person name="Probst A.J."/>
            <person name="Thomas B.C."/>
            <person name="Singh A."/>
            <person name="Wilkins M.J."/>
            <person name="Karaoz U."/>
            <person name="Brodie E.L."/>
            <person name="Williams K.H."/>
            <person name="Hubbard S.S."/>
            <person name="Banfield J.F."/>
        </authorList>
    </citation>
    <scope>NUCLEOTIDE SEQUENCE [LARGE SCALE GENOMIC DNA]</scope>
</reference>
<name>A0A1F4UV01_UNCKA</name>
<dbReference type="STRING" id="1802610.A2W32_01240"/>
<dbReference type="EMBL" id="MEUT01000062">
    <property type="protein sequence ID" value="OGC48752.1"/>
    <property type="molecule type" value="Genomic_DNA"/>
</dbReference>